<dbReference type="PATRIC" id="fig|1401328.3.peg.232"/>
<dbReference type="STRING" id="1401328.P856_241"/>
<organism evidence="2 3">
    <name type="scientific">Candidatus Endolissoclinum faulkneri L5</name>
    <dbReference type="NCBI Taxonomy" id="1401328"/>
    <lineage>
        <taxon>Bacteria</taxon>
        <taxon>Pseudomonadati</taxon>
        <taxon>Pseudomonadota</taxon>
        <taxon>Alphaproteobacteria</taxon>
        <taxon>Rhodospirillales</taxon>
        <taxon>Rhodospirillaceae</taxon>
        <taxon>Candidatus Endolissoclinum</taxon>
    </lineage>
</organism>
<name>V9TSA6_9PROT</name>
<dbReference type="EMBL" id="CP006745">
    <property type="protein sequence ID" value="AHC73471.1"/>
    <property type="molecule type" value="Genomic_DNA"/>
</dbReference>
<dbReference type="SMART" id="SM00564">
    <property type="entry name" value="PQQ"/>
    <property type="match status" value="7"/>
</dbReference>
<dbReference type="OrthoDB" id="5290752at2"/>
<proteinExistence type="predicted"/>
<dbReference type="AlphaFoldDB" id="V9TSA6"/>
<dbReference type="InterPro" id="IPR002372">
    <property type="entry name" value="PQQ_rpt_dom"/>
</dbReference>
<dbReference type="KEGG" id="efk:P856_241"/>
<reference evidence="2 3" key="1">
    <citation type="journal article" date="2013" name="PLoS ONE">
        <title>Bacterial endosymbiosis in a chordate host: long-term co-evolution and conservation of secondary metabolism.</title>
        <authorList>
            <person name="Kwan J.C."/>
            <person name="Schmidt E.W."/>
        </authorList>
    </citation>
    <scope>NUCLEOTIDE SEQUENCE [LARGE SCALE GENOMIC DNA]</scope>
    <source>
        <strain evidence="3">faulkneri L5</strain>
    </source>
</reference>
<dbReference type="InterPro" id="IPR018391">
    <property type="entry name" value="PQQ_b-propeller_rpt"/>
</dbReference>
<accession>V9TSA6</accession>
<protein>
    <submittedName>
        <fullName evidence="2">3-ketoacyl-(Acyl-carrier-protein) reductase</fullName>
    </submittedName>
</protein>
<feature type="domain" description="Pyrrolo-quinoline quinone repeat" evidence="1">
    <location>
        <begin position="129"/>
        <end position="364"/>
    </location>
</feature>
<dbReference type="RefSeq" id="WP_025300352.1">
    <property type="nucleotide sequence ID" value="NZ_CP006745.1"/>
</dbReference>
<dbReference type="PANTHER" id="PTHR34512">
    <property type="entry name" value="CELL SURFACE PROTEIN"/>
    <property type="match status" value="1"/>
</dbReference>
<dbReference type="HOGENOM" id="CLU_027480_3_0_5"/>
<dbReference type="Proteomes" id="UP000018700">
    <property type="component" value="Chromosome"/>
</dbReference>
<dbReference type="Gene3D" id="2.130.10.10">
    <property type="entry name" value="YVTN repeat-like/Quinoprotein amine dehydrogenase"/>
    <property type="match status" value="1"/>
</dbReference>
<keyword evidence="3" id="KW-1185">Reference proteome</keyword>
<dbReference type="InterPro" id="IPR015943">
    <property type="entry name" value="WD40/YVTN_repeat-like_dom_sf"/>
</dbReference>
<gene>
    <name evidence="2" type="primary">fabG</name>
    <name evidence="2" type="ORF">P856_241</name>
</gene>
<dbReference type="SUPFAM" id="SSF50998">
    <property type="entry name" value="Quinoprotein alcohol dehydrogenase-like"/>
    <property type="match status" value="1"/>
</dbReference>
<dbReference type="Pfam" id="PF13360">
    <property type="entry name" value="PQQ_2"/>
    <property type="match status" value="1"/>
</dbReference>
<sequence length="446" mass="49131">MIHSNIYFIACFYIISTITLVGCSRDNFLGEDYDVPLLGKRIPVMRLAKNLHEDPSLSKTRMVFPRSYTNTSWSQTGGNASKTLGHIRAGNKIIKIWSKSVAKGGNQERALLSQPLIIKDIILVLDSEANLRAIRVNNGDTIWKRELRPEGEDNVVYSGGIVADKKNVYVATGFGEIISFAINNGVENWRARIPGSVRGAPTIANGRLFVLTLENNTFALLTSNGSRIWEHQGITEVARLLGGGAAPAVWGSTVLIPYSSGQLFALRVETGHMIWFENLSSLRVTDAISRLADIYASPVIDHNIAFAISHAGCMAGIDMRSGRRIWERAIGSTAMPWVVGDYIFVVNLSGELLAMTKTDGRIRWVKKLPRFVNMEDQKDPIRYVGPVMAGDNLLIGSSDGFLYLISQYTGQQLDKITIGDPIYVSPIVAGGKIYILDNKGQLHVFC</sequence>
<dbReference type="PANTHER" id="PTHR34512:SF30">
    <property type="entry name" value="OUTER MEMBRANE PROTEIN ASSEMBLY FACTOR BAMB"/>
    <property type="match status" value="1"/>
</dbReference>
<dbReference type="eggNOG" id="COG1520">
    <property type="taxonomic scope" value="Bacteria"/>
</dbReference>
<evidence type="ECO:0000259" key="1">
    <source>
        <dbReference type="Pfam" id="PF13360"/>
    </source>
</evidence>
<evidence type="ECO:0000313" key="2">
    <source>
        <dbReference type="EMBL" id="AHC73471.1"/>
    </source>
</evidence>
<evidence type="ECO:0000313" key="3">
    <source>
        <dbReference type="Proteomes" id="UP000018700"/>
    </source>
</evidence>
<dbReference type="InterPro" id="IPR011047">
    <property type="entry name" value="Quinoprotein_ADH-like_sf"/>
</dbReference>